<dbReference type="AlphaFoldDB" id="A0A7J0DYM9"/>
<accession>A0A7J0DYM9</accession>
<evidence type="ECO:0000256" key="1">
    <source>
        <dbReference type="SAM" id="MobiDB-lite"/>
    </source>
</evidence>
<feature type="compositionally biased region" description="Basic and acidic residues" evidence="1">
    <location>
        <begin position="42"/>
        <end position="61"/>
    </location>
</feature>
<dbReference type="EMBL" id="BJWL01000449">
    <property type="protein sequence ID" value="GFS45475.1"/>
    <property type="molecule type" value="Genomic_DNA"/>
</dbReference>
<feature type="compositionally biased region" description="Polar residues" evidence="1">
    <location>
        <begin position="97"/>
        <end position="116"/>
    </location>
</feature>
<proteinExistence type="predicted"/>
<evidence type="ECO:0000313" key="3">
    <source>
        <dbReference type="Proteomes" id="UP000585474"/>
    </source>
</evidence>
<evidence type="ECO:0000313" key="2">
    <source>
        <dbReference type="EMBL" id="GFS45475.1"/>
    </source>
</evidence>
<sequence length="123" mass="13442">MVESDSDTEKVKISEHNFSQGGSQGSVFPREPSFSGWCDEDGAIRTDGKRHLDGQRERNQQERMQVNGGNNEDGASAHGLRNANGKRLPFDIENGSGKDQNIPNSVHTGFNSVDNHGTSESKK</sequence>
<organism evidence="2 3">
    <name type="scientific">Actinidia rufa</name>
    <dbReference type="NCBI Taxonomy" id="165716"/>
    <lineage>
        <taxon>Eukaryota</taxon>
        <taxon>Viridiplantae</taxon>
        <taxon>Streptophyta</taxon>
        <taxon>Embryophyta</taxon>
        <taxon>Tracheophyta</taxon>
        <taxon>Spermatophyta</taxon>
        <taxon>Magnoliopsida</taxon>
        <taxon>eudicotyledons</taxon>
        <taxon>Gunneridae</taxon>
        <taxon>Pentapetalae</taxon>
        <taxon>asterids</taxon>
        <taxon>Ericales</taxon>
        <taxon>Actinidiaceae</taxon>
        <taxon>Actinidia</taxon>
    </lineage>
</organism>
<keyword evidence="2" id="KW-0813">Transport</keyword>
<gene>
    <name evidence="2" type="ORF">Acr_00g0096290</name>
</gene>
<comment type="caution">
    <text evidence="2">The sequence shown here is derived from an EMBL/GenBank/DDBJ whole genome shotgun (WGS) entry which is preliminary data.</text>
</comment>
<keyword evidence="2" id="KW-0762">Sugar transport</keyword>
<dbReference type="OrthoDB" id="18894at2759"/>
<protein>
    <submittedName>
        <fullName evidence="2">Nucleotide/sugar transporter family protein</fullName>
    </submittedName>
</protein>
<dbReference type="Proteomes" id="UP000585474">
    <property type="component" value="Unassembled WGS sequence"/>
</dbReference>
<feature type="region of interest" description="Disordered" evidence="1">
    <location>
        <begin position="1"/>
        <end position="123"/>
    </location>
</feature>
<name>A0A7J0DYM9_9ERIC</name>
<reference evidence="3" key="1">
    <citation type="submission" date="2019-07" db="EMBL/GenBank/DDBJ databases">
        <title>De Novo Assembly of kiwifruit Actinidia rufa.</title>
        <authorList>
            <person name="Sugita-Konishi S."/>
            <person name="Sato K."/>
            <person name="Mori E."/>
            <person name="Abe Y."/>
            <person name="Kisaki G."/>
            <person name="Hamano K."/>
            <person name="Suezawa K."/>
            <person name="Otani M."/>
            <person name="Fukuda T."/>
            <person name="Manabe T."/>
            <person name="Gomi K."/>
            <person name="Tabuchi M."/>
            <person name="Akimitsu K."/>
            <person name="Kataoka I."/>
        </authorList>
    </citation>
    <scope>NUCLEOTIDE SEQUENCE [LARGE SCALE GENOMIC DNA]</scope>
    <source>
        <strain evidence="3">cv. Fuchu</strain>
    </source>
</reference>
<keyword evidence="3" id="KW-1185">Reference proteome</keyword>